<dbReference type="InterPro" id="IPR010982">
    <property type="entry name" value="Lambda_DNA-bd_dom_sf"/>
</dbReference>
<dbReference type="EMBL" id="CP073720">
    <property type="protein sequence ID" value="UWP82300.1"/>
    <property type="molecule type" value="Genomic_DNA"/>
</dbReference>
<accession>A0ABY5VXF8</accession>
<name>A0ABY5VXF8_9ACTN</name>
<dbReference type="InterPro" id="IPR001387">
    <property type="entry name" value="Cro/C1-type_HTH"/>
</dbReference>
<feature type="domain" description="HTH cro/C1-type" evidence="1">
    <location>
        <begin position="18"/>
        <end position="73"/>
    </location>
</feature>
<dbReference type="PROSITE" id="PS50943">
    <property type="entry name" value="HTH_CROC1"/>
    <property type="match status" value="1"/>
</dbReference>
<dbReference type="Proteomes" id="UP001059617">
    <property type="component" value="Chromosome"/>
</dbReference>
<dbReference type="Gene3D" id="1.10.260.40">
    <property type="entry name" value="lambda repressor-like DNA-binding domains"/>
    <property type="match status" value="1"/>
</dbReference>
<gene>
    <name evidence="2" type="ORF">Dfulv_45815</name>
</gene>
<sequence>MSSGETPAVARRRVRLAIRDARNARSFTQTEVADAMEWSLSKVMRIESGEVTISQNDLRPLLAFLGIRDRAVVESLVQSARVSRQRRWWDEARFKNMLTAATKQLIAYEADATIIRHFCSVVIPGFLQTPEYARAIMKFHDGLLTNKEIDARIEARARRRATLQERANHPQMYALLDQSILLRTLGDARMLGRQLTEVRKIVDDGWVSVRIAPFTSPQPGIGTFELLYLEEENAGHGVLYREASVSDVVIEDATEVGEHRSLWDNLWKHAIDEATSLRMLEEHAAEHMKDQ</sequence>
<evidence type="ECO:0000313" key="2">
    <source>
        <dbReference type="EMBL" id="UWP82300.1"/>
    </source>
</evidence>
<organism evidence="2 3">
    <name type="scientific">Dactylosporangium fulvum</name>
    <dbReference type="NCBI Taxonomy" id="53359"/>
    <lineage>
        <taxon>Bacteria</taxon>
        <taxon>Bacillati</taxon>
        <taxon>Actinomycetota</taxon>
        <taxon>Actinomycetes</taxon>
        <taxon>Micromonosporales</taxon>
        <taxon>Micromonosporaceae</taxon>
        <taxon>Dactylosporangium</taxon>
    </lineage>
</organism>
<dbReference type="SUPFAM" id="SSF47413">
    <property type="entry name" value="lambda repressor-like DNA-binding domains"/>
    <property type="match status" value="1"/>
</dbReference>
<dbReference type="Pfam" id="PF13560">
    <property type="entry name" value="HTH_31"/>
    <property type="match status" value="1"/>
</dbReference>
<dbReference type="InterPro" id="IPR043917">
    <property type="entry name" value="DUF5753"/>
</dbReference>
<keyword evidence="3" id="KW-1185">Reference proteome</keyword>
<reference evidence="2" key="2">
    <citation type="submission" date="2022-09" db="EMBL/GenBank/DDBJ databases">
        <title>Biosynthetic gene clusters of Dactylosporangioum fulvum.</title>
        <authorList>
            <person name="Caradec T."/>
        </authorList>
    </citation>
    <scope>NUCLEOTIDE SEQUENCE</scope>
    <source>
        <strain evidence="2">NRRL B-16292</strain>
    </source>
</reference>
<dbReference type="CDD" id="cd00093">
    <property type="entry name" value="HTH_XRE"/>
    <property type="match status" value="1"/>
</dbReference>
<dbReference type="Pfam" id="PF19054">
    <property type="entry name" value="DUF5753"/>
    <property type="match status" value="1"/>
</dbReference>
<proteinExistence type="predicted"/>
<evidence type="ECO:0000259" key="1">
    <source>
        <dbReference type="PROSITE" id="PS50943"/>
    </source>
</evidence>
<protein>
    <submittedName>
        <fullName evidence="2">Helix-turn-helix transcriptional regulator</fullName>
    </submittedName>
</protein>
<dbReference type="RefSeq" id="WP_259860072.1">
    <property type="nucleotide sequence ID" value="NZ_BAAAST010000213.1"/>
</dbReference>
<evidence type="ECO:0000313" key="3">
    <source>
        <dbReference type="Proteomes" id="UP001059617"/>
    </source>
</evidence>
<dbReference type="SMART" id="SM00530">
    <property type="entry name" value="HTH_XRE"/>
    <property type="match status" value="1"/>
</dbReference>
<reference evidence="2" key="1">
    <citation type="submission" date="2021-04" db="EMBL/GenBank/DDBJ databases">
        <authorList>
            <person name="Hartkoorn R.C."/>
            <person name="Beaudoing E."/>
            <person name="Hot D."/>
        </authorList>
    </citation>
    <scope>NUCLEOTIDE SEQUENCE</scope>
    <source>
        <strain evidence="2">NRRL B-16292</strain>
    </source>
</reference>